<dbReference type="AlphaFoldDB" id="A0A212JKB4"/>
<feature type="coiled-coil region" evidence="1">
    <location>
        <begin position="55"/>
        <end position="82"/>
    </location>
</feature>
<sequence>MKSTFRKLFYLRKNQPKSNGMYPIMVRITINSKVAQFSTKIDIQPTLWDMKTGKAKGKTEEIAEINRKLTNLSSRIDKLTIKEWEPMVMFFLKKSKIIY</sequence>
<evidence type="ECO:0000313" key="3">
    <source>
        <dbReference type="EMBL" id="SBV99861.1"/>
    </source>
</evidence>
<organism evidence="3">
    <name type="scientific">uncultured Dysgonomonas sp</name>
    <dbReference type="NCBI Taxonomy" id="206096"/>
    <lineage>
        <taxon>Bacteria</taxon>
        <taxon>Pseudomonadati</taxon>
        <taxon>Bacteroidota</taxon>
        <taxon>Bacteroidia</taxon>
        <taxon>Bacteroidales</taxon>
        <taxon>Dysgonomonadaceae</taxon>
        <taxon>Dysgonomonas</taxon>
        <taxon>environmental samples</taxon>
    </lineage>
</organism>
<proteinExistence type="predicted"/>
<feature type="domain" description="Arm DNA-binding" evidence="2">
    <location>
        <begin position="9"/>
        <end position="79"/>
    </location>
</feature>
<dbReference type="Pfam" id="PF17293">
    <property type="entry name" value="Arm-DNA-bind_5"/>
    <property type="match status" value="1"/>
</dbReference>
<evidence type="ECO:0000259" key="2">
    <source>
        <dbReference type="Pfam" id="PF17293"/>
    </source>
</evidence>
<reference evidence="3" key="1">
    <citation type="submission" date="2016-04" db="EMBL/GenBank/DDBJ databases">
        <authorList>
            <person name="Evans L.H."/>
            <person name="Alamgir A."/>
            <person name="Owens N."/>
            <person name="Weber N.D."/>
            <person name="Virtaneva K."/>
            <person name="Barbian K."/>
            <person name="Babar A."/>
            <person name="Rosenke K."/>
        </authorList>
    </citation>
    <scope>NUCLEOTIDE SEQUENCE</scope>
    <source>
        <strain evidence="3">86-2</strain>
    </source>
</reference>
<protein>
    <recommendedName>
        <fullName evidence="2">Arm DNA-binding domain-containing protein</fullName>
    </recommendedName>
</protein>
<dbReference type="RefSeq" id="WP_296949190.1">
    <property type="nucleotide sequence ID" value="NZ_LT599021.1"/>
</dbReference>
<keyword evidence="1" id="KW-0175">Coiled coil</keyword>
<accession>A0A212JKB4</accession>
<gene>
    <name evidence="3" type="ORF">KL86DYS2_11748</name>
</gene>
<dbReference type="EMBL" id="FLUL01000001">
    <property type="protein sequence ID" value="SBV99861.1"/>
    <property type="molecule type" value="Genomic_DNA"/>
</dbReference>
<evidence type="ECO:0000256" key="1">
    <source>
        <dbReference type="SAM" id="Coils"/>
    </source>
</evidence>
<dbReference type="InterPro" id="IPR035386">
    <property type="entry name" value="Arm-DNA-bind_5"/>
</dbReference>
<name>A0A212JKB4_9BACT</name>